<dbReference type="Pfam" id="PF13568">
    <property type="entry name" value="OMP_b-brl_2"/>
    <property type="match status" value="1"/>
</dbReference>
<keyword evidence="3" id="KW-1185">Reference proteome</keyword>
<feature type="domain" description="Outer membrane protein beta-barrel" evidence="1">
    <location>
        <begin position="15"/>
        <end position="196"/>
    </location>
</feature>
<protein>
    <recommendedName>
        <fullName evidence="1">Outer membrane protein beta-barrel domain-containing protein</fullName>
    </recommendedName>
</protein>
<dbReference type="InterPro" id="IPR025665">
    <property type="entry name" value="Beta-barrel_OMP_2"/>
</dbReference>
<reference evidence="2 3" key="1">
    <citation type="submission" date="2016-11" db="EMBL/GenBank/DDBJ databases">
        <title>Trade-off between light-utilization and light-protection in marine flavobacteria.</title>
        <authorList>
            <person name="Kumagai Y."/>
        </authorList>
    </citation>
    <scope>NUCLEOTIDE SEQUENCE [LARGE SCALE GENOMIC DNA]</scope>
    <source>
        <strain evidence="2 3">ATCC 700397</strain>
    </source>
</reference>
<comment type="caution">
    <text evidence="2">The sequence shown here is derived from an EMBL/GenBank/DDBJ whole genome shotgun (WGS) entry which is preliminary data.</text>
</comment>
<dbReference type="OrthoDB" id="959017at2"/>
<sequence length="220" mass="25530">MLFFFFVFFITNIYSQKDSLQLGDSYADDQIYAAITYAQFSNQPSSIARSRFSYALSTGFLKDFILNKKGTISFAAGVGYGYDFFNHELKVSETNNNTFFDTSANTSSNVFKAHNLEFPLEIRWRTSNAKKYDFWRIYTGIKFLYNISNTFQFTENATDFKYKNVSAYRKLQYGLTFSAGYTEFNAYLFYSLTPVFENATINGENINTQILKFGLIFYIL</sequence>
<proteinExistence type="predicted"/>
<evidence type="ECO:0000259" key="1">
    <source>
        <dbReference type="Pfam" id="PF13568"/>
    </source>
</evidence>
<dbReference type="EMBL" id="MQUA01000014">
    <property type="protein sequence ID" value="PQB03397.1"/>
    <property type="molecule type" value="Genomic_DNA"/>
</dbReference>
<evidence type="ECO:0000313" key="2">
    <source>
        <dbReference type="EMBL" id="PQB03397.1"/>
    </source>
</evidence>
<name>A0A2S7KLA5_9FLAO</name>
<dbReference type="Proteomes" id="UP000239522">
    <property type="component" value="Unassembled WGS sequence"/>
</dbReference>
<dbReference type="AlphaFoldDB" id="A0A2S7KLA5"/>
<organism evidence="2 3">
    <name type="scientific">Polaribacter filamentus</name>
    <dbReference type="NCBI Taxonomy" id="53483"/>
    <lineage>
        <taxon>Bacteria</taxon>
        <taxon>Pseudomonadati</taxon>
        <taxon>Bacteroidota</taxon>
        <taxon>Flavobacteriia</taxon>
        <taxon>Flavobacteriales</taxon>
        <taxon>Flavobacteriaceae</taxon>
    </lineage>
</organism>
<gene>
    <name evidence="2" type="ORF">BST83_19145</name>
</gene>
<evidence type="ECO:0000313" key="3">
    <source>
        <dbReference type="Proteomes" id="UP000239522"/>
    </source>
</evidence>
<accession>A0A2S7KLA5</accession>